<evidence type="ECO:0000256" key="2">
    <source>
        <dbReference type="ARBA" id="ARBA00023125"/>
    </source>
</evidence>
<dbReference type="PANTHER" id="PTHR30146:SF155">
    <property type="entry name" value="ALANINE RACEMASE"/>
    <property type="match status" value="1"/>
</dbReference>
<dbReference type="Gene3D" id="1.10.260.40">
    <property type="entry name" value="lambda repressor-like DNA-binding domains"/>
    <property type="match status" value="1"/>
</dbReference>
<feature type="region of interest" description="Disordered" evidence="4">
    <location>
        <begin position="1"/>
        <end position="47"/>
    </location>
</feature>
<dbReference type="SUPFAM" id="SSF47413">
    <property type="entry name" value="lambda repressor-like DNA-binding domains"/>
    <property type="match status" value="1"/>
</dbReference>
<evidence type="ECO:0000256" key="3">
    <source>
        <dbReference type="ARBA" id="ARBA00023163"/>
    </source>
</evidence>
<dbReference type="PANTHER" id="PTHR30146">
    <property type="entry name" value="LACI-RELATED TRANSCRIPTIONAL REPRESSOR"/>
    <property type="match status" value="1"/>
</dbReference>
<feature type="domain" description="HTH lacI-type" evidence="5">
    <location>
        <begin position="35"/>
        <end position="89"/>
    </location>
</feature>
<evidence type="ECO:0000256" key="4">
    <source>
        <dbReference type="SAM" id="MobiDB-lite"/>
    </source>
</evidence>
<dbReference type="Gene3D" id="3.40.50.2300">
    <property type="match status" value="3"/>
</dbReference>
<accession>A0ABY3Z5I8</accession>
<evidence type="ECO:0000313" key="6">
    <source>
        <dbReference type="EMBL" id="UNZ05239.1"/>
    </source>
</evidence>
<protein>
    <submittedName>
        <fullName evidence="6">HTH-type transcriptional repressor ExuR</fullName>
    </submittedName>
</protein>
<feature type="compositionally biased region" description="Pro residues" evidence="4">
    <location>
        <begin position="205"/>
        <end position="218"/>
    </location>
</feature>
<keyword evidence="3" id="KW-0804">Transcription</keyword>
<dbReference type="PROSITE" id="PS00356">
    <property type="entry name" value="HTH_LACI_1"/>
    <property type="match status" value="1"/>
</dbReference>
<evidence type="ECO:0000256" key="1">
    <source>
        <dbReference type="ARBA" id="ARBA00023015"/>
    </source>
</evidence>
<evidence type="ECO:0000259" key="5">
    <source>
        <dbReference type="PROSITE" id="PS50932"/>
    </source>
</evidence>
<keyword evidence="2" id="KW-0238">DNA-binding</keyword>
<keyword evidence="7" id="KW-1185">Reference proteome</keyword>
<dbReference type="InterPro" id="IPR010982">
    <property type="entry name" value="Lambda_DNA-bd_dom_sf"/>
</dbReference>
<dbReference type="InterPro" id="IPR046335">
    <property type="entry name" value="LacI/GalR-like_sensor"/>
</dbReference>
<feature type="compositionally biased region" description="Pro residues" evidence="4">
    <location>
        <begin position="21"/>
        <end position="30"/>
    </location>
</feature>
<dbReference type="Proteomes" id="UP000829494">
    <property type="component" value="Chromosome"/>
</dbReference>
<dbReference type="InterPro" id="IPR000843">
    <property type="entry name" value="HTH_LacI"/>
</dbReference>
<keyword evidence="1" id="KW-0805">Transcription regulation</keyword>
<dbReference type="Pfam" id="PF13377">
    <property type="entry name" value="Peripla_BP_3"/>
    <property type="match status" value="1"/>
</dbReference>
<evidence type="ECO:0000313" key="7">
    <source>
        <dbReference type="Proteomes" id="UP000829494"/>
    </source>
</evidence>
<dbReference type="SUPFAM" id="SSF53822">
    <property type="entry name" value="Periplasmic binding protein-like I"/>
    <property type="match status" value="2"/>
</dbReference>
<proteinExistence type="predicted"/>
<gene>
    <name evidence="6" type="primary">exuR</name>
    <name evidence="6" type="ORF">SRIMR7_24080</name>
</gene>
<name>A0ABY3Z5I8_STRRM</name>
<sequence>MTTGTGTGTGSPAANADGPRPSSPRHPTTPPRRRPTMKDIAERAGVSPSAVSFALNDRDGVSPDTRARIREVAEELGWQPNSAARALSGERSGCVGLVLARPAHTLGVESFFLQLVSGIQEALAAQRVALLFQVVEDLDAECAIYRRWWAERRVDGVLVVDPRAEDPRPALLASLALPTVVIGDTSTPSAPGPTSPSAPLSPAASPSPPAPPPPPPSPLSTIWADDAAAMRSIIDHLYELGHRRIVHIAGLPGLAHTERRVAALRAEAARLGLDAAEVRSVSTDYSDEQGAEATRRLLAAPRPPTAIVYDNDVMAVAGAAVAAGRGVPVPAALSIVAWDDSPLCRVTHPRLTSLVRDTAGFGRLAAQELLSLLDGAPTRRLQAELPHLELRESTAPAP</sequence>
<dbReference type="EMBL" id="CP094298">
    <property type="protein sequence ID" value="UNZ05239.1"/>
    <property type="molecule type" value="Genomic_DNA"/>
</dbReference>
<organism evidence="6 7">
    <name type="scientific">Streptomyces rimosus subsp. rimosus</name>
    <dbReference type="NCBI Taxonomy" id="132474"/>
    <lineage>
        <taxon>Bacteria</taxon>
        <taxon>Bacillati</taxon>
        <taxon>Actinomycetota</taxon>
        <taxon>Actinomycetes</taxon>
        <taxon>Kitasatosporales</taxon>
        <taxon>Streptomycetaceae</taxon>
        <taxon>Streptomyces</taxon>
    </lineage>
</organism>
<dbReference type="CDD" id="cd01392">
    <property type="entry name" value="HTH_LacI"/>
    <property type="match status" value="1"/>
</dbReference>
<dbReference type="InterPro" id="IPR028082">
    <property type="entry name" value="Peripla_BP_I"/>
</dbReference>
<dbReference type="SMART" id="SM00354">
    <property type="entry name" value="HTH_LACI"/>
    <property type="match status" value="1"/>
</dbReference>
<feature type="region of interest" description="Disordered" evidence="4">
    <location>
        <begin position="184"/>
        <end position="221"/>
    </location>
</feature>
<dbReference type="Pfam" id="PF00356">
    <property type="entry name" value="LacI"/>
    <property type="match status" value="1"/>
</dbReference>
<reference evidence="6 7" key="1">
    <citation type="submission" date="2022-03" db="EMBL/GenBank/DDBJ databases">
        <title>Complete genome of Streptomyces rimosus ssp. rimosus R7 (=ATCC 10970).</title>
        <authorList>
            <person name="Beganovic S."/>
            <person name="Ruckert C."/>
            <person name="Busche T."/>
            <person name="Kalinowski J."/>
            <person name="Wittmann C."/>
        </authorList>
    </citation>
    <scope>NUCLEOTIDE SEQUENCE [LARGE SCALE GENOMIC DNA]</scope>
    <source>
        <strain evidence="6 7">R7</strain>
    </source>
</reference>
<dbReference type="CDD" id="cd06267">
    <property type="entry name" value="PBP1_LacI_sugar_binding-like"/>
    <property type="match status" value="1"/>
</dbReference>
<dbReference type="PROSITE" id="PS50932">
    <property type="entry name" value="HTH_LACI_2"/>
    <property type="match status" value="1"/>
</dbReference>